<dbReference type="InterPro" id="IPR023828">
    <property type="entry name" value="Peptidase_S8_Ser-AS"/>
</dbReference>
<evidence type="ECO:0000256" key="6">
    <source>
        <dbReference type="RuleBase" id="RU003355"/>
    </source>
</evidence>
<keyword evidence="10" id="KW-1185">Reference proteome</keyword>
<feature type="active site" description="Charge relay system" evidence="5">
    <location>
        <position position="161"/>
    </location>
</feature>
<dbReference type="SUPFAM" id="SSF52743">
    <property type="entry name" value="Subtilisin-like"/>
    <property type="match status" value="1"/>
</dbReference>
<dbReference type="SUPFAM" id="SSF54897">
    <property type="entry name" value="Protease propeptides/inhibitors"/>
    <property type="match status" value="1"/>
</dbReference>
<dbReference type="PANTHER" id="PTHR43806">
    <property type="entry name" value="PEPTIDASE S8"/>
    <property type="match status" value="1"/>
</dbReference>
<dbReference type="InterPro" id="IPR023827">
    <property type="entry name" value="Peptidase_S8_Asp-AS"/>
</dbReference>
<feature type="chain" id="PRO_5045792995" description="Peptidase S8/S53 domain-containing protein" evidence="7">
    <location>
        <begin position="21"/>
        <end position="406"/>
    </location>
</feature>
<evidence type="ECO:0000259" key="8">
    <source>
        <dbReference type="Pfam" id="PF00082"/>
    </source>
</evidence>
<organism evidence="9 10">
    <name type="scientific">Zasmidium cellare</name>
    <name type="common">Wine cellar mold</name>
    <name type="synonym">Racodium cellare</name>
    <dbReference type="NCBI Taxonomy" id="395010"/>
    <lineage>
        <taxon>Eukaryota</taxon>
        <taxon>Fungi</taxon>
        <taxon>Dikarya</taxon>
        <taxon>Ascomycota</taxon>
        <taxon>Pezizomycotina</taxon>
        <taxon>Dothideomycetes</taxon>
        <taxon>Dothideomycetidae</taxon>
        <taxon>Mycosphaerellales</taxon>
        <taxon>Mycosphaerellaceae</taxon>
        <taxon>Zasmidium</taxon>
    </lineage>
</organism>
<dbReference type="InterPro" id="IPR022398">
    <property type="entry name" value="Peptidase_S8_His-AS"/>
</dbReference>
<dbReference type="PANTHER" id="PTHR43806:SF58">
    <property type="entry name" value="ALKALINE PROTEASE 1-RELATED"/>
    <property type="match status" value="1"/>
</dbReference>
<accession>A0ABR0E6R8</accession>
<dbReference type="Gene3D" id="3.40.50.200">
    <property type="entry name" value="Peptidase S8/S53 domain"/>
    <property type="match status" value="1"/>
</dbReference>
<protein>
    <recommendedName>
        <fullName evidence="8">Peptidase S8/S53 domain-containing protein</fullName>
    </recommendedName>
</protein>
<evidence type="ECO:0000256" key="7">
    <source>
        <dbReference type="SAM" id="SignalP"/>
    </source>
</evidence>
<keyword evidence="7" id="KW-0732">Signal</keyword>
<feature type="signal peptide" evidence="7">
    <location>
        <begin position="1"/>
        <end position="20"/>
    </location>
</feature>
<keyword evidence="3 5" id="KW-0378">Hydrolase</keyword>
<dbReference type="InterPro" id="IPR034193">
    <property type="entry name" value="PCSK9_ProteinaseK-like"/>
</dbReference>
<feature type="domain" description="Peptidase S8/S53" evidence="8">
    <location>
        <begin position="152"/>
        <end position="365"/>
    </location>
</feature>
<dbReference type="PRINTS" id="PR00723">
    <property type="entry name" value="SUBTILISIN"/>
</dbReference>
<comment type="similarity">
    <text evidence="1 5 6">Belongs to the peptidase S8 family.</text>
</comment>
<feature type="active site" description="Charge relay system" evidence="5">
    <location>
        <position position="349"/>
    </location>
</feature>
<evidence type="ECO:0000256" key="3">
    <source>
        <dbReference type="ARBA" id="ARBA00022801"/>
    </source>
</evidence>
<dbReference type="Proteomes" id="UP001305779">
    <property type="component" value="Unassembled WGS sequence"/>
</dbReference>
<dbReference type="InterPro" id="IPR015500">
    <property type="entry name" value="Peptidase_S8_subtilisin-rel"/>
</dbReference>
<name>A0ABR0E6R8_ZASCE</name>
<reference evidence="9 10" key="1">
    <citation type="journal article" date="2023" name="G3 (Bethesda)">
        <title>A chromosome-level genome assembly of Zasmidium syzygii isolated from banana leaves.</title>
        <authorList>
            <person name="van Westerhoven A.C."/>
            <person name="Mehrabi R."/>
            <person name="Talebi R."/>
            <person name="Steentjes M.B.F."/>
            <person name="Corcolon B."/>
            <person name="Chong P.A."/>
            <person name="Kema G.H.J."/>
            <person name="Seidl M.F."/>
        </authorList>
    </citation>
    <scope>NUCLEOTIDE SEQUENCE [LARGE SCALE GENOMIC DNA]</scope>
    <source>
        <strain evidence="9 10">P124</strain>
    </source>
</reference>
<dbReference type="EMBL" id="JAXOVC010000009">
    <property type="protein sequence ID" value="KAK4497133.1"/>
    <property type="molecule type" value="Genomic_DNA"/>
</dbReference>
<dbReference type="PROSITE" id="PS00136">
    <property type="entry name" value="SUBTILASE_ASP"/>
    <property type="match status" value="1"/>
</dbReference>
<sequence length="406" mass="41940">MPSLKTLLPTTILLPSLALAAAPPTIIRTQSASTIPNSWIARLDNDSPFDDILASVLFTAGVESKANYTINSVKGFAFDGDDSVLDILETLSGIVHVEPDTKVYASVPVQCRDVAPFANGSLVTQNGSTWGLARLSHEEPGVNEYIYDSSAGEGSYIYVIDTGIYTEHSEFGGRATFGQNFIDDEDTDGQGHGTHCAGTAAGTKYGVAKKANLIAVKVLGSDGSGSNSGVLKGIDWAVNHAKQNNHIDRTVLSMSLGGPFSQLTNDAIAEAVAEGAFVAVAAGNENEDASNSSPASTPQACTVAASTSSDERASFSNYGPLVDIFAPGEDILSSWIGSPSATNTISGTSMACPHVAGLAAYLIGLEGPREPESLCGRIQELALKGVLEGVGRGTVNALAQNGVAAK</sequence>
<evidence type="ECO:0000256" key="5">
    <source>
        <dbReference type="PROSITE-ProRule" id="PRU01240"/>
    </source>
</evidence>
<dbReference type="PROSITE" id="PS00137">
    <property type="entry name" value="SUBTILASE_HIS"/>
    <property type="match status" value="1"/>
</dbReference>
<evidence type="ECO:0000313" key="9">
    <source>
        <dbReference type="EMBL" id="KAK4497133.1"/>
    </source>
</evidence>
<comment type="caution">
    <text evidence="9">The sequence shown here is derived from an EMBL/GenBank/DDBJ whole genome shotgun (WGS) entry which is preliminary data.</text>
</comment>
<dbReference type="CDD" id="cd04077">
    <property type="entry name" value="Peptidases_S8_PCSK9_ProteinaseK_like"/>
    <property type="match status" value="1"/>
</dbReference>
<keyword evidence="2 5" id="KW-0645">Protease</keyword>
<evidence type="ECO:0000256" key="1">
    <source>
        <dbReference type="ARBA" id="ARBA00011073"/>
    </source>
</evidence>
<proteinExistence type="inferred from homology"/>
<evidence type="ECO:0000256" key="4">
    <source>
        <dbReference type="ARBA" id="ARBA00022825"/>
    </source>
</evidence>
<dbReference type="Pfam" id="PF00082">
    <property type="entry name" value="Peptidase_S8"/>
    <property type="match status" value="1"/>
</dbReference>
<keyword evidence="4 5" id="KW-0720">Serine protease</keyword>
<gene>
    <name evidence="9" type="ORF">PRZ48_011583</name>
</gene>
<dbReference type="PROSITE" id="PS51892">
    <property type="entry name" value="SUBTILASE"/>
    <property type="match status" value="1"/>
</dbReference>
<evidence type="ECO:0000313" key="10">
    <source>
        <dbReference type="Proteomes" id="UP001305779"/>
    </source>
</evidence>
<dbReference type="InterPro" id="IPR050131">
    <property type="entry name" value="Peptidase_S8_subtilisin-like"/>
</dbReference>
<feature type="active site" description="Charge relay system" evidence="5">
    <location>
        <position position="192"/>
    </location>
</feature>
<dbReference type="PROSITE" id="PS00138">
    <property type="entry name" value="SUBTILASE_SER"/>
    <property type="match status" value="1"/>
</dbReference>
<dbReference type="InterPro" id="IPR036852">
    <property type="entry name" value="Peptidase_S8/S53_dom_sf"/>
</dbReference>
<evidence type="ECO:0000256" key="2">
    <source>
        <dbReference type="ARBA" id="ARBA00022670"/>
    </source>
</evidence>
<dbReference type="InterPro" id="IPR000209">
    <property type="entry name" value="Peptidase_S8/S53_dom"/>
</dbReference>